<keyword evidence="7" id="KW-0560">Oxidoreductase</keyword>
<dbReference type="PROSITE" id="PS51123">
    <property type="entry name" value="OMPA_2"/>
    <property type="match status" value="1"/>
</dbReference>
<dbReference type="PRINTS" id="PR01021">
    <property type="entry name" value="OMPADOMAIN"/>
</dbReference>
<dbReference type="GO" id="GO:0009279">
    <property type="term" value="C:cell outer membrane"/>
    <property type="evidence" value="ECO:0007669"/>
    <property type="project" value="UniProtKB-SubCell"/>
</dbReference>
<keyword evidence="3" id="KW-0998">Cell outer membrane</keyword>
<keyword evidence="5" id="KW-1133">Transmembrane helix</keyword>
<comment type="subcellular location">
    <subcellularLocation>
        <location evidence="1">Cell outer membrane</location>
    </subcellularLocation>
</comment>
<dbReference type="GO" id="GO:0016491">
    <property type="term" value="F:oxidoreductase activity"/>
    <property type="evidence" value="ECO:0007669"/>
    <property type="project" value="UniProtKB-KW"/>
</dbReference>
<sequence length="212" mass="23350">MAHLEVKPKNGTPWWVWLILALIALAILLFSLRRCNGDTKENKAVTDTLTTSTANQKDAVAMTEPDWNSVNFNSPASADPDIADRDIVVRKGADYTIFTLGENILFATDDNKIQGSSEAKLKRIAEVLDKRYKGSYIGVYGNTDSTGTAHHNKKLGADRAAAVQEWLINSGGIEKDRLSIHSLGEKEPVATNSNEPGRQQNRNVEIVAFKQK</sequence>
<dbReference type="CDD" id="cd07185">
    <property type="entry name" value="OmpA_C-like"/>
    <property type="match status" value="1"/>
</dbReference>
<name>A0A381FQJ4_9FLAO</name>
<dbReference type="InterPro" id="IPR006665">
    <property type="entry name" value="OmpA-like"/>
</dbReference>
<reference evidence="7 8" key="1">
    <citation type="submission" date="2018-06" db="EMBL/GenBank/DDBJ databases">
        <authorList>
            <consortium name="Pathogen Informatics"/>
            <person name="Doyle S."/>
        </authorList>
    </citation>
    <scope>NUCLEOTIDE SEQUENCE [LARGE SCALE GENOMIC DNA]</scope>
    <source>
        <strain evidence="7 8">NCTC13532</strain>
    </source>
</reference>
<gene>
    <name evidence="7" type="primary">psaB</name>
    <name evidence="7" type="ORF">NCTC13532_04403</name>
</gene>
<evidence type="ECO:0000256" key="2">
    <source>
        <dbReference type="ARBA" id="ARBA00023136"/>
    </source>
</evidence>
<dbReference type="Pfam" id="PF00691">
    <property type="entry name" value="OmpA"/>
    <property type="match status" value="1"/>
</dbReference>
<dbReference type="Proteomes" id="UP000254282">
    <property type="component" value="Unassembled WGS sequence"/>
</dbReference>
<dbReference type="PANTHER" id="PTHR30329:SF21">
    <property type="entry name" value="LIPOPROTEIN YIAD-RELATED"/>
    <property type="match status" value="1"/>
</dbReference>
<dbReference type="InterPro" id="IPR050330">
    <property type="entry name" value="Bact_OuterMem_StrucFunc"/>
</dbReference>
<evidence type="ECO:0000259" key="6">
    <source>
        <dbReference type="PROSITE" id="PS51123"/>
    </source>
</evidence>
<feature type="domain" description="OmpA-like" evidence="6">
    <location>
        <begin position="93"/>
        <end position="212"/>
    </location>
</feature>
<dbReference type="AlphaFoldDB" id="A0A381FQJ4"/>
<evidence type="ECO:0000256" key="4">
    <source>
        <dbReference type="PROSITE-ProRule" id="PRU00473"/>
    </source>
</evidence>
<keyword evidence="5" id="KW-0812">Transmembrane</keyword>
<protein>
    <submittedName>
        <fullName evidence="7">Photosystem I P700 chlorophyll a apoprotein A2</fullName>
        <ecNumber evidence="7">1.97.1.12</ecNumber>
    </submittedName>
</protein>
<proteinExistence type="predicted"/>
<accession>A0A381FQJ4</accession>
<dbReference type="EMBL" id="UFVR01000004">
    <property type="protein sequence ID" value="SUX48792.1"/>
    <property type="molecule type" value="Genomic_DNA"/>
</dbReference>
<dbReference type="InterPro" id="IPR036737">
    <property type="entry name" value="OmpA-like_sf"/>
</dbReference>
<evidence type="ECO:0000256" key="1">
    <source>
        <dbReference type="ARBA" id="ARBA00004442"/>
    </source>
</evidence>
<evidence type="ECO:0000256" key="3">
    <source>
        <dbReference type="ARBA" id="ARBA00023237"/>
    </source>
</evidence>
<dbReference type="Gene3D" id="3.30.1330.60">
    <property type="entry name" value="OmpA-like domain"/>
    <property type="match status" value="1"/>
</dbReference>
<feature type="transmembrane region" description="Helical" evidence="5">
    <location>
        <begin position="14"/>
        <end position="32"/>
    </location>
</feature>
<evidence type="ECO:0000313" key="8">
    <source>
        <dbReference type="Proteomes" id="UP000254282"/>
    </source>
</evidence>
<dbReference type="InterPro" id="IPR006664">
    <property type="entry name" value="OMP_bac"/>
</dbReference>
<evidence type="ECO:0000313" key="7">
    <source>
        <dbReference type="EMBL" id="SUX48792.1"/>
    </source>
</evidence>
<evidence type="ECO:0000256" key="5">
    <source>
        <dbReference type="SAM" id="Phobius"/>
    </source>
</evidence>
<keyword evidence="2 4" id="KW-0472">Membrane</keyword>
<dbReference type="SUPFAM" id="SSF103088">
    <property type="entry name" value="OmpA-like"/>
    <property type="match status" value="1"/>
</dbReference>
<dbReference type="PANTHER" id="PTHR30329">
    <property type="entry name" value="STATOR ELEMENT OF FLAGELLAR MOTOR COMPLEX"/>
    <property type="match status" value="1"/>
</dbReference>
<organism evidence="7 8">
    <name type="scientific">Chryseobacterium indoltheticum</name>
    <dbReference type="NCBI Taxonomy" id="254"/>
    <lineage>
        <taxon>Bacteria</taxon>
        <taxon>Pseudomonadati</taxon>
        <taxon>Bacteroidota</taxon>
        <taxon>Flavobacteriia</taxon>
        <taxon>Flavobacteriales</taxon>
        <taxon>Weeksellaceae</taxon>
        <taxon>Chryseobacterium group</taxon>
        <taxon>Chryseobacterium</taxon>
    </lineage>
</organism>
<dbReference type="RefSeq" id="WP_115621791.1">
    <property type="nucleotide sequence ID" value="NZ_UFVR01000004.1"/>
</dbReference>
<dbReference type="EC" id="1.97.1.12" evidence="7"/>